<evidence type="ECO:0000256" key="1">
    <source>
        <dbReference type="SAM" id="Coils"/>
    </source>
</evidence>
<keyword evidence="1" id="KW-0175">Coiled coil</keyword>
<gene>
    <name evidence="2" type="ORF">VTH8203_04487</name>
</gene>
<organism evidence="2 3">
    <name type="scientific">Vibrio thalassae</name>
    <dbReference type="NCBI Taxonomy" id="1243014"/>
    <lineage>
        <taxon>Bacteria</taxon>
        <taxon>Pseudomonadati</taxon>
        <taxon>Pseudomonadota</taxon>
        <taxon>Gammaproteobacteria</taxon>
        <taxon>Vibrionales</taxon>
        <taxon>Vibrionaceae</taxon>
        <taxon>Vibrio</taxon>
    </lineage>
</organism>
<dbReference type="OrthoDB" id="6629495at2"/>
<evidence type="ECO:0008006" key="4">
    <source>
        <dbReference type="Google" id="ProtNLM"/>
    </source>
</evidence>
<evidence type="ECO:0000313" key="2">
    <source>
        <dbReference type="EMBL" id="SNX50813.1"/>
    </source>
</evidence>
<name>A0A240ER33_9VIBR</name>
<accession>A0A240ER33</accession>
<dbReference type="Proteomes" id="UP000219336">
    <property type="component" value="Unassembled WGS sequence"/>
</dbReference>
<keyword evidence="3" id="KW-1185">Reference proteome</keyword>
<feature type="coiled-coil region" evidence="1">
    <location>
        <begin position="48"/>
        <end position="75"/>
    </location>
</feature>
<dbReference type="RefSeq" id="WP_096995693.1">
    <property type="nucleotide sequence ID" value="NZ_JBHSII010000009.1"/>
</dbReference>
<dbReference type="EMBL" id="OANU01000147">
    <property type="protein sequence ID" value="SNX50813.1"/>
    <property type="molecule type" value="Genomic_DNA"/>
</dbReference>
<dbReference type="Pfam" id="PF09932">
    <property type="entry name" value="DUF2164"/>
    <property type="match status" value="1"/>
</dbReference>
<dbReference type="InterPro" id="IPR018680">
    <property type="entry name" value="DUF2164"/>
</dbReference>
<dbReference type="AlphaFoldDB" id="A0A240ER33"/>
<proteinExistence type="predicted"/>
<protein>
    <recommendedName>
        <fullName evidence="4">DUF2164 domain-containing protein</fullName>
    </recommendedName>
</protein>
<reference evidence="3" key="1">
    <citation type="submission" date="2016-06" db="EMBL/GenBank/DDBJ databases">
        <authorList>
            <person name="Rodrigo-Torres L."/>
            <person name="Arahal R.D."/>
            <person name="Lucena T."/>
        </authorList>
    </citation>
    <scope>NUCLEOTIDE SEQUENCE [LARGE SCALE GENOMIC DNA]</scope>
    <source>
        <strain evidence="3">CECT8203</strain>
    </source>
</reference>
<evidence type="ECO:0000313" key="3">
    <source>
        <dbReference type="Proteomes" id="UP000219336"/>
    </source>
</evidence>
<sequence>MFDTNKRAELVRDLKTYFYDELDYELEQFDAEFLLDFLTKKLGPAFYNKGLEDAKQLLERKLMDISDELYEIEMQEDS</sequence>